<gene>
    <name evidence="1" type="ORF">OV287_05135</name>
</gene>
<dbReference type="InterPro" id="IPR025563">
    <property type="entry name" value="DUF4286"/>
</dbReference>
<dbReference type="SUPFAM" id="SSF54909">
    <property type="entry name" value="Dimeric alpha+beta barrel"/>
    <property type="match status" value="1"/>
</dbReference>
<dbReference type="Pfam" id="PF14114">
    <property type="entry name" value="DUF4286"/>
    <property type="match status" value="1"/>
</dbReference>
<comment type="caution">
    <text evidence="1">The sequence shown here is derived from an EMBL/GenBank/DDBJ whole genome shotgun (WGS) entry which is preliminary data.</text>
</comment>
<dbReference type="InterPro" id="IPR011008">
    <property type="entry name" value="Dimeric_a/b-barrel"/>
</dbReference>
<organism evidence="1 2">
    <name type="scientific">Archangium lansingense</name>
    <dbReference type="NCBI Taxonomy" id="2995310"/>
    <lineage>
        <taxon>Bacteria</taxon>
        <taxon>Pseudomonadati</taxon>
        <taxon>Myxococcota</taxon>
        <taxon>Myxococcia</taxon>
        <taxon>Myxococcales</taxon>
        <taxon>Cystobacterineae</taxon>
        <taxon>Archangiaceae</taxon>
        <taxon>Archangium</taxon>
    </lineage>
</organism>
<reference evidence="1 2" key="1">
    <citation type="submission" date="2022-11" db="EMBL/GenBank/DDBJ databases">
        <title>Minimal conservation of predation-associated metabolite biosynthetic gene clusters underscores biosynthetic potential of Myxococcota including descriptions for ten novel species: Archangium lansinium sp. nov., Myxococcus landrumus sp. nov., Nannocystis bai.</title>
        <authorList>
            <person name="Ahearne A."/>
            <person name="Stevens C."/>
            <person name="Phillips K."/>
        </authorList>
    </citation>
    <scope>NUCLEOTIDE SEQUENCE [LARGE SCALE GENOMIC DNA]</scope>
    <source>
        <strain evidence="1 2">MIWBW</strain>
    </source>
</reference>
<evidence type="ECO:0000313" key="1">
    <source>
        <dbReference type="EMBL" id="MCY1073861.1"/>
    </source>
</evidence>
<proteinExistence type="predicted"/>
<keyword evidence="2" id="KW-1185">Reference proteome</keyword>
<dbReference type="EMBL" id="JAPNKA010000001">
    <property type="protein sequence ID" value="MCY1073861.1"/>
    <property type="molecule type" value="Genomic_DNA"/>
</dbReference>
<name>A0ABT3ZWW0_9BACT</name>
<evidence type="ECO:0000313" key="2">
    <source>
        <dbReference type="Proteomes" id="UP001207654"/>
    </source>
</evidence>
<sequence length="116" mass="13208">MQMRPSSAPLKPALYVVTIEVAPGSEQAWNRWHEEVHVPEVLRQPGFLRCRKWKDTNNAPDGWGRYVCHYELTGLEAVERYVASDAAKHLRAESDKHFGYVTRPSRAVLTEVASFG</sequence>
<protein>
    <submittedName>
        <fullName evidence="1">DUF4286 family protein</fullName>
    </submittedName>
</protein>
<accession>A0ABT3ZWW0</accession>
<dbReference type="Proteomes" id="UP001207654">
    <property type="component" value="Unassembled WGS sequence"/>
</dbReference>
<dbReference type="RefSeq" id="WP_267532850.1">
    <property type="nucleotide sequence ID" value="NZ_JAPNKA010000001.1"/>
</dbReference>